<keyword evidence="1" id="KW-0233">DNA recombination</keyword>
<dbReference type="Gene3D" id="3.30.70.270">
    <property type="match status" value="1"/>
</dbReference>
<accession>A0A2N9IEN6</accession>
<dbReference type="InterPro" id="IPR001584">
    <property type="entry name" value="Integrase_cat-core"/>
</dbReference>
<feature type="domain" description="Integrase catalytic" evidence="5">
    <location>
        <begin position="1300"/>
        <end position="1456"/>
    </location>
</feature>
<dbReference type="InterPro" id="IPR043128">
    <property type="entry name" value="Rev_trsase/Diguanyl_cyclase"/>
</dbReference>
<feature type="domain" description="Reverse transcriptase" evidence="4">
    <location>
        <begin position="780"/>
        <end position="961"/>
    </location>
</feature>
<dbReference type="PANTHER" id="PTHR48475">
    <property type="entry name" value="RIBONUCLEASE H"/>
    <property type="match status" value="1"/>
</dbReference>
<dbReference type="Pfam" id="PF00078">
    <property type="entry name" value="RVT_1"/>
    <property type="match status" value="1"/>
</dbReference>
<keyword evidence="2" id="KW-0175">Coiled coil</keyword>
<feature type="compositionally biased region" description="Basic and acidic residues" evidence="3">
    <location>
        <begin position="119"/>
        <end position="150"/>
    </location>
</feature>
<feature type="compositionally biased region" description="Basic and acidic residues" evidence="3">
    <location>
        <begin position="1205"/>
        <end position="1216"/>
    </location>
</feature>
<dbReference type="PANTHER" id="PTHR48475:SF2">
    <property type="entry name" value="RIBONUCLEASE H"/>
    <property type="match status" value="1"/>
</dbReference>
<dbReference type="Gene3D" id="2.40.70.10">
    <property type="entry name" value="Acid Proteases"/>
    <property type="match status" value="1"/>
</dbReference>
<feature type="coiled-coil region" evidence="2">
    <location>
        <begin position="1486"/>
        <end position="1513"/>
    </location>
</feature>
<feature type="region of interest" description="Disordered" evidence="3">
    <location>
        <begin position="374"/>
        <end position="394"/>
    </location>
</feature>
<organism evidence="6">
    <name type="scientific">Fagus sylvatica</name>
    <name type="common">Beechnut</name>
    <dbReference type="NCBI Taxonomy" id="28930"/>
    <lineage>
        <taxon>Eukaryota</taxon>
        <taxon>Viridiplantae</taxon>
        <taxon>Streptophyta</taxon>
        <taxon>Embryophyta</taxon>
        <taxon>Tracheophyta</taxon>
        <taxon>Spermatophyta</taxon>
        <taxon>Magnoliopsida</taxon>
        <taxon>eudicotyledons</taxon>
        <taxon>Gunneridae</taxon>
        <taxon>Pentapetalae</taxon>
        <taxon>rosids</taxon>
        <taxon>fabids</taxon>
        <taxon>Fagales</taxon>
        <taxon>Fagaceae</taxon>
        <taxon>Fagus</taxon>
    </lineage>
</organism>
<dbReference type="Pfam" id="PF17921">
    <property type="entry name" value="Integrase_H2C2"/>
    <property type="match status" value="1"/>
</dbReference>
<dbReference type="Gene3D" id="3.10.10.10">
    <property type="entry name" value="HIV Type 1 Reverse Transcriptase, subunit A, domain 1"/>
    <property type="match status" value="1"/>
</dbReference>
<dbReference type="InterPro" id="IPR041588">
    <property type="entry name" value="Integrase_H2C2"/>
</dbReference>
<dbReference type="GO" id="GO:0003676">
    <property type="term" value="F:nucleic acid binding"/>
    <property type="evidence" value="ECO:0007669"/>
    <property type="project" value="InterPro"/>
</dbReference>
<feature type="compositionally biased region" description="Polar residues" evidence="3">
    <location>
        <begin position="100"/>
        <end position="118"/>
    </location>
</feature>
<dbReference type="Gene3D" id="3.30.420.10">
    <property type="entry name" value="Ribonuclease H-like superfamily/Ribonuclease H"/>
    <property type="match status" value="2"/>
</dbReference>
<feature type="compositionally biased region" description="Basic and acidic residues" evidence="3">
    <location>
        <begin position="160"/>
        <end position="170"/>
    </location>
</feature>
<evidence type="ECO:0000313" key="6">
    <source>
        <dbReference type="EMBL" id="SPD22928.1"/>
    </source>
</evidence>
<protein>
    <submittedName>
        <fullName evidence="6">Uncharacterized protein</fullName>
    </submittedName>
</protein>
<dbReference type="PROSITE" id="PS50878">
    <property type="entry name" value="RT_POL"/>
    <property type="match status" value="1"/>
</dbReference>
<dbReference type="SUPFAM" id="SSF56672">
    <property type="entry name" value="DNA/RNA polymerases"/>
    <property type="match status" value="1"/>
</dbReference>
<name>A0A2N9IEN6_FAGSY</name>
<reference evidence="6" key="1">
    <citation type="submission" date="2018-02" db="EMBL/GenBank/DDBJ databases">
        <authorList>
            <person name="Cohen D.B."/>
            <person name="Kent A.D."/>
        </authorList>
    </citation>
    <scope>NUCLEOTIDE SEQUENCE</scope>
</reference>
<dbReference type="InterPro" id="IPR043502">
    <property type="entry name" value="DNA/RNA_pol_sf"/>
</dbReference>
<dbReference type="Pfam" id="PF00665">
    <property type="entry name" value="rve"/>
    <property type="match status" value="1"/>
</dbReference>
<dbReference type="Gene3D" id="1.10.340.70">
    <property type="match status" value="1"/>
</dbReference>
<evidence type="ECO:0000259" key="4">
    <source>
        <dbReference type="PROSITE" id="PS50878"/>
    </source>
</evidence>
<proteinExistence type="predicted"/>
<dbReference type="PROSITE" id="PS50994">
    <property type="entry name" value="INTEGRASE"/>
    <property type="match status" value="1"/>
</dbReference>
<dbReference type="SUPFAM" id="SSF53098">
    <property type="entry name" value="Ribonuclease H-like"/>
    <property type="match status" value="2"/>
</dbReference>
<dbReference type="InterPro" id="IPR041577">
    <property type="entry name" value="RT_RNaseH_2"/>
</dbReference>
<evidence type="ECO:0000256" key="3">
    <source>
        <dbReference type="SAM" id="MobiDB-lite"/>
    </source>
</evidence>
<feature type="compositionally biased region" description="Basic and acidic residues" evidence="3">
    <location>
        <begin position="73"/>
        <end position="85"/>
    </location>
</feature>
<dbReference type="InterPro" id="IPR021109">
    <property type="entry name" value="Peptidase_aspartic_dom_sf"/>
</dbReference>
<feature type="region of interest" description="Disordered" evidence="3">
    <location>
        <begin position="1"/>
        <end position="20"/>
    </location>
</feature>
<dbReference type="Pfam" id="PF03732">
    <property type="entry name" value="Retrotrans_gag"/>
    <property type="match status" value="1"/>
</dbReference>
<dbReference type="Pfam" id="PF17919">
    <property type="entry name" value="RT_RNaseH_2"/>
    <property type="match status" value="1"/>
</dbReference>
<evidence type="ECO:0000256" key="2">
    <source>
        <dbReference type="SAM" id="Coils"/>
    </source>
</evidence>
<dbReference type="GO" id="GO:0006310">
    <property type="term" value="P:DNA recombination"/>
    <property type="evidence" value="ECO:0007669"/>
    <property type="project" value="UniProtKB-KW"/>
</dbReference>
<dbReference type="Pfam" id="PF13456">
    <property type="entry name" value="RVT_3"/>
    <property type="match status" value="1"/>
</dbReference>
<evidence type="ECO:0000256" key="1">
    <source>
        <dbReference type="ARBA" id="ARBA00023172"/>
    </source>
</evidence>
<dbReference type="GO" id="GO:0015074">
    <property type="term" value="P:DNA integration"/>
    <property type="evidence" value="ECO:0007669"/>
    <property type="project" value="InterPro"/>
</dbReference>
<dbReference type="InterPro" id="IPR012337">
    <property type="entry name" value="RNaseH-like_sf"/>
</dbReference>
<dbReference type="CDD" id="cd00303">
    <property type="entry name" value="retropepsin_like"/>
    <property type="match status" value="1"/>
</dbReference>
<feature type="region of interest" description="Disordered" evidence="3">
    <location>
        <begin position="1190"/>
        <end position="1216"/>
    </location>
</feature>
<dbReference type="InterPro" id="IPR002156">
    <property type="entry name" value="RNaseH_domain"/>
</dbReference>
<dbReference type="InterPro" id="IPR005162">
    <property type="entry name" value="Retrotrans_gag_dom"/>
</dbReference>
<sequence length="1585" mass="180524">MEGAPNDGTSVGPTMTPIERQMQVIATSIQDLARETSRQNQELWQAIRKGPPAPRDNNQPPPRGENGSNDQEADSHQVTRRRGGEVGRTPPRSRHRAESAGSSAPPSQRRTAKTTRSSKQPEKPDRSSNHPERPDRSSKQPERQDRRDSPSRQPVRSARSSRDPDDKTARLEKELREMRKQMGDMKNSLRAKAARNLDNLVHRADSPFIPRIADFPLPSRFKVPLLENFDGTKDPFDYLEAFKTIMQLQAVPEEVMCRAFPLGLRGSARVWFNKLESESIGSFVQLSRAFIDHFIGSQRRGRPPTHLLSVKQMEGESLRAFVHRFNEEAMKIDRPKEDVTVTAFMAGLRKGDFLYELCKDPPETMSELMYETHERRRRPGGYGRPSTEKTSFTPLNTPIDKLLLQIQDDPSLRWPGKIRSDPNNRPKNLYCRFHRDHGHLTEDCIALKEQVETLIRQGKLQKYVSRPANTRPAKPPAQREQAEHNRPGPVGEIRTIIGGPALRGTLRASRKAYARQVHNIMVVQRPPKNVRLDDQIISFSEEDARGTHQPHDDALVITVNIAGFTTRRVMVDNGSSADILYLPAYQQMRLDKDKLRPMDAPLVGFTGDKVCPVGIVTLPITVSTHPKTVSKTVDFLVVNCPSAYNAIIGRSTLNRLRAVTSTYHFLLKFPTEHGIGEVRGDQVAARECYLASLGSGGQNQTMTIEEQKIAVKPSGELDTVELEDERPERTTKIGANLPPKMKESLVQFLKDNKDVFAWSHEDMPGINPSIISHKLNVDPSLRPVKQKRRVFAPERNNAIMEEKSTEKWRMCVDFTDLNKACPKDSFPLPRIDQLVDSTAGHKLLTFMDAFSGYNQIVLDESDQEKTSFITSRGLFCFKVMPFGLKNAGATYQRLMNRMFHDQIGRNVEVYVDDMLVKSKEEDGHLDDLREMFETLRKYQMKLNPSKCAFGVYSGKFLGFMVSQRGIEANPDKIKAILEMQPPKTTKEVQRLTGRQAFEELKRYLTEPSLLSLSKQGEELYLYLAVSPTAVSSALIREEDRRQLPVYYTSRALRGAEERYPPMEKLAFALWSIELSEFDIDYRPRTAIKAQALADFIAEFTLKDDEPTEDVEQTLKWTVSIDGSSTKDAGGVGIVLKSPEDVLSDSQLVVGQVNGDYEAKEGRMQQYLHLVQHQISQFREVRLSRIPREQNTEANQLAKSASSSTVDDKIKGGTLPDNRHEARQLKVRASRFLMLQGTLYKRGFSLPYLRCLAPDEASYVMREIHEGICGDHSGARALQRKIVRAGYYWPSMQADASKFVQRCDKCQQYANLLHSPPEVLLKFLVVAIDYFTKWVETEPLATITERNIQNFVWKAVVCRFEIPRVLVSDNGKQFDNPRFRQFSQELGIHNHYSSPGHSQANRQVEVTNRSLLKLIKTRLEGAKGLWPEELPSILWAYRTTVRTPTGETPFRMTFGSEAVVPVEIGMTTLRTSAYNDRQNEEQLRLNLDLIDEVRETAEARMKRYQEKMARHYNSKVKPRQLSIGDLVLRKVTLATRNPSEGKLGPNWEGPYKVIEVRRPGTYHLEDMSGRRLPHPWNAEHLRKYYP</sequence>
<gene>
    <name evidence="6" type="ORF">FSB_LOCUS50810</name>
</gene>
<evidence type="ECO:0000259" key="5">
    <source>
        <dbReference type="PROSITE" id="PS50994"/>
    </source>
</evidence>
<dbReference type="CDD" id="cd01647">
    <property type="entry name" value="RT_LTR"/>
    <property type="match status" value="1"/>
</dbReference>
<dbReference type="InterPro" id="IPR000477">
    <property type="entry name" value="RT_dom"/>
</dbReference>
<dbReference type="GO" id="GO:0004523">
    <property type="term" value="F:RNA-DNA hybrid ribonuclease activity"/>
    <property type="evidence" value="ECO:0007669"/>
    <property type="project" value="InterPro"/>
</dbReference>
<feature type="compositionally biased region" description="Polar residues" evidence="3">
    <location>
        <begin position="1191"/>
        <end position="1204"/>
    </location>
</feature>
<feature type="compositionally biased region" description="Pro residues" evidence="3">
    <location>
        <begin position="51"/>
        <end position="63"/>
    </location>
</feature>
<dbReference type="InterPro" id="IPR036397">
    <property type="entry name" value="RNaseH_sf"/>
</dbReference>
<dbReference type="EMBL" id="OIVN01005553">
    <property type="protein sequence ID" value="SPD22928.1"/>
    <property type="molecule type" value="Genomic_DNA"/>
</dbReference>
<feature type="region of interest" description="Disordered" evidence="3">
    <location>
        <begin position="33"/>
        <end position="170"/>
    </location>
</feature>
<feature type="region of interest" description="Disordered" evidence="3">
    <location>
        <begin position="463"/>
        <end position="494"/>
    </location>
</feature>